<keyword evidence="3" id="KW-0106">Calcium</keyword>
<dbReference type="GO" id="GO:0005509">
    <property type="term" value="F:calcium ion binding"/>
    <property type="evidence" value="ECO:0007669"/>
    <property type="project" value="InterPro"/>
</dbReference>
<name>A0A9Q0HAM6_9MAGN</name>
<dbReference type="InterPro" id="IPR002048">
    <property type="entry name" value="EF_hand_dom"/>
</dbReference>
<comment type="caution">
    <text evidence="6">The sequence shown here is derived from an EMBL/GenBank/DDBJ whole genome shotgun (WGS) entry which is preliminary data.</text>
</comment>
<dbReference type="CDD" id="cd00051">
    <property type="entry name" value="EFh"/>
    <property type="match status" value="1"/>
</dbReference>
<dbReference type="PROSITE" id="PS00018">
    <property type="entry name" value="EF_HAND_1"/>
    <property type="match status" value="2"/>
</dbReference>
<evidence type="ECO:0000256" key="3">
    <source>
        <dbReference type="ARBA" id="ARBA00022837"/>
    </source>
</evidence>
<protein>
    <recommendedName>
        <fullName evidence="5">EF-hand domain-containing protein</fullName>
    </recommendedName>
</protein>
<feature type="domain" description="EF-hand" evidence="5">
    <location>
        <begin position="127"/>
        <end position="162"/>
    </location>
</feature>
<keyword evidence="1" id="KW-0479">Metal-binding</keyword>
<organism evidence="6 7">
    <name type="scientific">Protea cynaroides</name>
    <dbReference type="NCBI Taxonomy" id="273540"/>
    <lineage>
        <taxon>Eukaryota</taxon>
        <taxon>Viridiplantae</taxon>
        <taxon>Streptophyta</taxon>
        <taxon>Embryophyta</taxon>
        <taxon>Tracheophyta</taxon>
        <taxon>Spermatophyta</taxon>
        <taxon>Magnoliopsida</taxon>
        <taxon>Proteales</taxon>
        <taxon>Proteaceae</taxon>
        <taxon>Protea</taxon>
    </lineage>
</organism>
<dbReference type="PROSITE" id="PS50222">
    <property type="entry name" value="EF_HAND_2"/>
    <property type="match status" value="2"/>
</dbReference>
<dbReference type="EMBL" id="JAMYWD010000009">
    <property type="protein sequence ID" value="KAJ4960567.1"/>
    <property type="molecule type" value="Genomic_DNA"/>
</dbReference>
<sequence>METKTIPNPVSPISLVGVVGFLIFLRVLNWAFRIPKFYSSFQFLLQSHLNLVFGENSNVQSEKKNPNPERLDKQLILDGKVDDEKLHRGEVEMVMEKLGICCDPDGDKLQEKLGLDELLNLFEEKDPTSEEVKEAFKVFDENRDGYIDAEELQRVFCALGFVEGSELRDCKRMIGAFDTNGDGRIDFTEFVKFLEIGFC</sequence>
<dbReference type="InterPro" id="IPR011992">
    <property type="entry name" value="EF-hand-dom_pair"/>
</dbReference>
<evidence type="ECO:0000259" key="5">
    <source>
        <dbReference type="PROSITE" id="PS50222"/>
    </source>
</evidence>
<evidence type="ECO:0000256" key="2">
    <source>
        <dbReference type="ARBA" id="ARBA00022737"/>
    </source>
</evidence>
<keyword evidence="2" id="KW-0677">Repeat</keyword>
<dbReference type="OrthoDB" id="26525at2759"/>
<dbReference type="Proteomes" id="UP001141806">
    <property type="component" value="Unassembled WGS sequence"/>
</dbReference>
<dbReference type="PANTHER" id="PTHR10891">
    <property type="entry name" value="EF-HAND CALCIUM-BINDING DOMAIN CONTAINING PROTEIN"/>
    <property type="match status" value="1"/>
</dbReference>
<feature type="transmembrane region" description="Helical" evidence="4">
    <location>
        <begin position="12"/>
        <end position="32"/>
    </location>
</feature>
<dbReference type="AlphaFoldDB" id="A0A9Q0HAM6"/>
<evidence type="ECO:0000313" key="7">
    <source>
        <dbReference type="Proteomes" id="UP001141806"/>
    </source>
</evidence>
<dbReference type="Gene3D" id="1.10.238.10">
    <property type="entry name" value="EF-hand"/>
    <property type="match status" value="1"/>
</dbReference>
<dbReference type="InterPro" id="IPR039647">
    <property type="entry name" value="EF_hand_pair_protein_CML-like"/>
</dbReference>
<keyword evidence="4" id="KW-1133">Transmembrane helix</keyword>
<accession>A0A9Q0HAM6</accession>
<dbReference type="SUPFAM" id="SSF47473">
    <property type="entry name" value="EF-hand"/>
    <property type="match status" value="1"/>
</dbReference>
<gene>
    <name evidence="6" type="ORF">NE237_020477</name>
</gene>
<evidence type="ECO:0000256" key="1">
    <source>
        <dbReference type="ARBA" id="ARBA00022723"/>
    </source>
</evidence>
<dbReference type="Pfam" id="PF13499">
    <property type="entry name" value="EF-hand_7"/>
    <property type="match status" value="1"/>
</dbReference>
<dbReference type="SMART" id="SM00054">
    <property type="entry name" value="EFh"/>
    <property type="match status" value="2"/>
</dbReference>
<reference evidence="6" key="1">
    <citation type="journal article" date="2023" name="Plant J.">
        <title>The genome of the king protea, Protea cynaroides.</title>
        <authorList>
            <person name="Chang J."/>
            <person name="Duong T.A."/>
            <person name="Schoeman C."/>
            <person name="Ma X."/>
            <person name="Roodt D."/>
            <person name="Barker N."/>
            <person name="Li Z."/>
            <person name="Van de Peer Y."/>
            <person name="Mizrachi E."/>
        </authorList>
    </citation>
    <scope>NUCLEOTIDE SEQUENCE</scope>
    <source>
        <tissue evidence="6">Young leaves</tissue>
    </source>
</reference>
<feature type="domain" description="EF-hand" evidence="5">
    <location>
        <begin position="165"/>
        <end position="199"/>
    </location>
</feature>
<keyword evidence="4" id="KW-0812">Transmembrane</keyword>
<evidence type="ECO:0000313" key="6">
    <source>
        <dbReference type="EMBL" id="KAJ4960567.1"/>
    </source>
</evidence>
<keyword evidence="4" id="KW-0472">Membrane</keyword>
<dbReference type="InterPro" id="IPR018247">
    <property type="entry name" value="EF_Hand_1_Ca_BS"/>
</dbReference>
<evidence type="ECO:0000256" key="4">
    <source>
        <dbReference type="SAM" id="Phobius"/>
    </source>
</evidence>
<keyword evidence="7" id="KW-1185">Reference proteome</keyword>
<proteinExistence type="predicted"/>
<dbReference type="FunFam" id="1.10.238.10:FF:000003">
    <property type="entry name" value="Calmodulin A"/>
    <property type="match status" value="1"/>
</dbReference>